<dbReference type="Pfam" id="PF01022">
    <property type="entry name" value="HTH_5"/>
    <property type="match status" value="1"/>
</dbReference>
<dbReference type="PANTHER" id="PTHR33154">
    <property type="entry name" value="TRANSCRIPTIONAL REGULATOR, ARSR FAMILY"/>
    <property type="match status" value="1"/>
</dbReference>
<feature type="domain" description="HTH arsR-type" evidence="4">
    <location>
        <begin position="1"/>
        <end position="86"/>
    </location>
</feature>
<dbReference type="PANTHER" id="PTHR33154:SF33">
    <property type="entry name" value="TRANSCRIPTIONAL REPRESSOR SDPR"/>
    <property type="match status" value="1"/>
</dbReference>
<evidence type="ECO:0000256" key="1">
    <source>
        <dbReference type="ARBA" id="ARBA00023015"/>
    </source>
</evidence>
<dbReference type="SMART" id="SM00418">
    <property type="entry name" value="HTH_ARSR"/>
    <property type="match status" value="1"/>
</dbReference>
<dbReference type="Gene3D" id="1.10.10.10">
    <property type="entry name" value="Winged helix-like DNA-binding domain superfamily/Winged helix DNA-binding domain"/>
    <property type="match status" value="1"/>
</dbReference>
<dbReference type="InterPro" id="IPR011991">
    <property type="entry name" value="ArsR-like_HTH"/>
</dbReference>
<evidence type="ECO:0000256" key="3">
    <source>
        <dbReference type="ARBA" id="ARBA00023163"/>
    </source>
</evidence>
<organism evidence="5 6">
    <name type="scientific">Paenibacillus physcomitrellae</name>
    <dbReference type="NCBI Taxonomy" id="1619311"/>
    <lineage>
        <taxon>Bacteria</taxon>
        <taxon>Bacillati</taxon>
        <taxon>Bacillota</taxon>
        <taxon>Bacilli</taxon>
        <taxon>Bacillales</taxon>
        <taxon>Paenibacillaceae</taxon>
        <taxon>Paenibacillus</taxon>
    </lineage>
</organism>
<evidence type="ECO:0000256" key="2">
    <source>
        <dbReference type="ARBA" id="ARBA00023125"/>
    </source>
</evidence>
<evidence type="ECO:0000313" key="5">
    <source>
        <dbReference type="EMBL" id="GGA40383.1"/>
    </source>
</evidence>
<keyword evidence="2" id="KW-0238">DNA-binding</keyword>
<reference evidence="6" key="1">
    <citation type="journal article" date="2019" name="Int. J. Syst. Evol. Microbiol.">
        <title>The Global Catalogue of Microorganisms (GCM) 10K type strain sequencing project: providing services to taxonomists for standard genome sequencing and annotation.</title>
        <authorList>
            <consortium name="The Broad Institute Genomics Platform"/>
            <consortium name="The Broad Institute Genome Sequencing Center for Infectious Disease"/>
            <person name="Wu L."/>
            <person name="Ma J."/>
        </authorList>
    </citation>
    <scope>NUCLEOTIDE SEQUENCE [LARGE SCALE GENOMIC DNA]</scope>
    <source>
        <strain evidence="6">CGMCC 1.15044</strain>
    </source>
</reference>
<accession>A0ABQ1GBC1</accession>
<gene>
    <name evidence="5" type="ORF">GCM10010917_27090</name>
</gene>
<dbReference type="InterPro" id="IPR051081">
    <property type="entry name" value="HTH_MetalResp_TranReg"/>
</dbReference>
<keyword evidence="1" id="KW-0805">Transcription regulation</keyword>
<proteinExistence type="predicted"/>
<dbReference type="CDD" id="cd00090">
    <property type="entry name" value="HTH_ARSR"/>
    <property type="match status" value="1"/>
</dbReference>
<dbReference type="EMBL" id="BMHF01000008">
    <property type="protein sequence ID" value="GGA40383.1"/>
    <property type="molecule type" value="Genomic_DNA"/>
</dbReference>
<dbReference type="InterPro" id="IPR036390">
    <property type="entry name" value="WH_DNA-bd_sf"/>
</dbReference>
<dbReference type="InterPro" id="IPR036388">
    <property type="entry name" value="WH-like_DNA-bd_sf"/>
</dbReference>
<protein>
    <submittedName>
        <fullName evidence="5">Transcriptional regulator</fullName>
    </submittedName>
</protein>
<comment type="caution">
    <text evidence="5">The sequence shown here is derived from an EMBL/GenBank/DDBJ whole genome shotgun (WGS) entry which is preliminary data.</text>
</comment>
<name>A0ABQ1GBC1_9BACL</name>
<keyword evidence="3" id="KW-0804">Transcription</keyword>
<dbReference type="PROSITE" id="PS50987">
    <property type="entry name" value="HTH_ARSR_2"/>
    <property type="match status" value="1"/>
</dbReference>
<dbReference type="SUPFAM" id="SSF46785">
    <property type="entry name" value="Winged helix' DNA-binding domain"/>
    <property type="match status" value="1"/>
</dbReference>
<sequence length="86" mass="9807">MLQWLKHPEQHFPAQSAHLQALDFKGGICVGSIQDKAGLSQSTTSQYLSMLQRAGLLEAKRCGQWTYYRRNETAVQQLSDWIGREL</sequence>
<evidence type="ECO:0000313" key="6">
    <source>
        <dbReference type="Proteomes" id="UP000609323"/>
    </source>
</evidence>
<dbReference type="PRINTS" id="PR00778">
    <property type="entry name" value="HTHARSR"/>
</dbReference>
<keyword evidence="6" id="KW-1185">Reference proteome</keyword>
<evidence type="ECO:0000259" key="4">
    <source>
        <dbReference type="PROSITE" id="PS50987"/>
    </source>
</evidence>
<dbReference type="InterPro" id="IPR001845">
    <property type="entry name" value="HTH_ArsR_DNA-bd_dom"/>
</dbReference>
<dbReference type="Proteomes" id="UP000609323">
    <property type="component" value="Unassembled WGS sequence"/>
</dbReference>